<evidence type="ECO:0000313" key="1">
    <source>
        <dbReference type="EMBL" id="RZC60402.1"/>
    </source>
</evidence>
<dbReference type="Proteomes" id="UP000316621">
    <property type="component" value="Chromosome 5"/>
</dbReference>
<evidence type="ECO:0000313" key="2">
    <source>
        <dbReference type="Proteomes" id="UP000316621"/>
    </source>
</evidence>
<sequence length="82" mass="9439">MENLQPRTKGLVKALTTVDTYQFPHLILKGKQIQTFKDKKESVSLIDRDVGFWIGFPKEGPWESFLSATVFNYSKVIITKFS</sequence>
<organism evidence="1 2">
    <name type="scientific">Papaver somniferum</name>
    <name type="common">Opium poppy</name>
    <dbReference type="NCBI Taxonomy" id="3469"/>
    <lineage>
        <taxon>Eukaryota</taxon>
        <taxon>Viridiplantae</taxon>
        <taxon>Streptophyta</taxon>
        <taxon>Embryophyta</taxon>
        <taxon>Tracheophyta</taxon>
        <taxon>Spermatophyta</taxon>
        <taxon>Magnoliopsida</taxon>
        <taxon>Ranunculales</taxon>
        <taxon>Papaveraceae</taxon>
        <taxon>Papaveroideae</taxon>
        <taxon>Papaver</taxon>
    </lineage>
</organism>
<reference evidence="1 2" key="1">
    <citation type="journal article" date="2018" name="Science">
        <title>The opium poppy genome and morphinan production.</title>
        <authorList>
            <person name="Guo L."/>
            <person name="Winzer T."/>
            <person name="Yang X."/>
            <person name="Li Y."/>
            <person name="Ning Z."/>
            <person name="He Z."/>
            <person name="Teodor R."/>
            <person name="Lu Y."/>
            <person name="Bowser T.A."/>
            <person name="Graham I.A."/>
            <person name="Ye K."/>
        </authorList>
    </citation>
    <scope>NUCLEOTIDE SEQUENCE [LARGE SCALE GENOMIC DNA]</scope>
    <source>
        <strain evidence="2">cv. HN1</strain>
        <tissue evidence="1">Leaves</tissue>
    </source>
</reference>
<keyword evidence="2" id="KW-1185">Reference proteome</keyword>
<gene>
    <name evidence="1" type="ORF">C5167_022160</name>
</gene>
<dbReference type="EMBL" id="CM010719">
    <property type="protein sequence ID" value="RZC60402.1"/>
    <property type="molecule type" value="Genomic_DNA"/>
</dbReference>
<dbReference type="Gramene" id="RZC60402">
    <property type="protein sequence ID" value="RZC60402"/>
    <property type="gene ID" value="C5167_022160"/>
</dbReference>
<protein>
    <submittedName>
        <fullName evidence="1">Uncharacterized protein</fullName>
    </submittedName>
</protein>
<proteinExistence type="predicted"/>
<name>A0A4Y7JK63_PAPSO</name>
<dbReference type="AlphaFoldDB" id="A0A4Y7JK63"/>
<accession>A0A4Y7JK63</accession>